<accession>A0AAV9I0M1</accession>
<evidence type="ECO:0000313" key="1">
    <source>
        <dbReference type="EMBL" id="KAK4466699.1"/>
    </source>
</evidence>
<dbReference type="InterPro" id="IPR023393">
    <property type="entry name" value="START-like_dom_sf"/>
</dbReference>
<dbReference type="SUPFAM" id="SSF55961">
    <property type="entry name" value="Bet v1-like"/>
    <property type="match status" value="1"/>
</dbReference>
<dbReference type="AlphaFoldDB" id="A0AAV9I0M1"/>
<reference evidence="1" key="2">
    <citation type="submission" date="2023-06" db="EMBL/GenBank/DDBJ databases">
        <authorList>
            <consortium name="Lawrence Berkeley National Laboratory"/>
            <person name="Mondo S.J."/>
            <person name="Hensen N."/>
            <person name="Bonometti L."/>
            <person name="Westerberg I."/>
            <person name="Brannstrom I.O."/>
            <person name="Guillou S."/>
            <person name="Cros-Aarteil S."/>
            <person name="Calhoun S."/>
            <person name="Haridas S."/>
            <person name="Kuo A."/>
            <person name="Pangilinan J."/>
            <person name="Riley R."/>
            <person name="Labutti K."/>
            <person name="Andreopoulos B."/>
            <person name="Lipzen A."/>
            <person name="Chen C."/>
            <person name="Yanf M."/>
            <person name="Daum C."/>
            <person name="Ng V."/>
            <person name="Clum A."/>
            <person name="Steindorff A."/>
            <person name="Ohm R."/>
            <person name="Martin F."/>
            <person name="Silar P."/>
            <person name="Natvig D."/>
            <person name="Lalanne C."/>
            <person name="Gautier V."/>
            <person name="Ament-Velasquez S.L."/>
            <person name="Kruys A."/>
            <person name="Hutchinson M.I."/>
            <person name="Powell A.J."/>
            <person name="Barry K."/>
            <person name="Miller A.N."/>
            <person name="Grigoriev I.V."/>
            <person name="Debuchy R."/>
            <person name="Gladieux P."/>
            <person name="Thoren M.H."/>
            <person name="Johannesson H."/>
        </authorList>
    </citation>
    <scope>NUCLEOTIDE SEQUENCE</scope>
    <source>
        <strain evidence="1">PSN324</strain>
    </source>
</reference>
<dbReference type="Gene3D" id="3.30.530.20">
    <property type="match status" value="1"/>
</dbReference>
<evidence type="ECO:0008006" key="3">
    <source>
        <dbReference type="Google" id="ProtNLM"/>
    </source>
</evidence>
<organism evidence="1 2">
    <name type="scientific">Cladorrhinum samala</name>
    <dbReference type="NCBI Taxonomy" id="585594"/>
    <lineage>
        <taxon>Eukaryota</taxon>
        <taxon>Fungi</taxon>
        <taxon>Dikarya</taxon>
        <taxon>Ascomycota</taxon>
        <taxon>Pezizomycotina</taxon>
        <taxon>Sordariomycetes</taxon>
        <taxon>Sordariomycetidae</taxon>
        <taxon>Sordariales</taxon>
        <taxon>Podosporaceae</taxon>
        <taxon>Cladorrhinum</taxon>
    </lineage>
</organism>
<keyword evidence="2" id="KW-1185">Reference proteome</keyword>
<protein>
    <recommendedName>
        <fullName evidence="3">Polyketide cyclase/dehydrase</fullName>
    </recommendedName>
</protein>
<name>A0AAV9I0M1_9PEZI</name>
<dbReference type="EMBL" id="MU864930">
    <property type="protein sequence ID" value="KAK4466699.1"/>
    <property type="molecule type" value="Genomic_DNA"/>
</dbReference>
<dbReference type="Proteomes" id="UP001321749">
    <property type="component" value="Unassembled WGS sequence"/>
</dbReference>
<gene>
    <name evidence="1" type="ORF">QBC42DRAFT_258738</name>
</gene>
<sequence length="214" mass="23645">MSPPIRSGAETPYTELCAAPVPTPTYGNNGTFTIACSTRISATPSTALEVVLDAPNYPSWNRFCRKCTIDGQPPASGDGDDDNKLRLGTKFTLHVHLDPESDDSPSRPTACQVNILEPVNHGAGRRGWRVTWGPRGSLLMPEWLLRSERVQEFVEIPGGSSPEIEYFCWETFYGPLAHVVRLTVGAKVQKGFEVWMDGLKGRAEELDQKKREGK</sequence>
<comment type="caution">
    <text evidence="1">The sequence shown here is derived from an EMBL/GenBank/DDBJ whole genome shotgun (WGS) entry which is preliminary data.</text>
</comment>
<reference evidence="1" key="1">
    <citation type="journal article" date="2023" name="Mol. Phylogenet. Evol.">
        <title>Genome-scale phylogeny and comparative genomics of the fungal order Sordariales.</title>
        <authorList>
            <person name="Hensen N."/>
            <person name="Bonometti L."/>
            <person name="Westerberg I."/>
            <person name="Brannstrom I.O."/>
            <person name="Guillou S."/>
            <person name="Cros-Aarteil S."/>
            <person name="Calhoun S."/>
            <person name="Haridas S."/>
            <person name="Kuo A."/>
            <person name="Mondo S."/>
            <person name="Pangilinan J."/>
            <person name="Riley R."/>
            <person name="LaButti K."/>
            <person name="Andreopoulos B."/>
            <person name="Lipzen A."/>
            <person name="Chen C."/>
            <person name="Yan M."/>
            <person name="Daum C."/>
            <person name="Ng V."/>
            <person name="Clum A."/>
            <person name="Steindorff A."/>
            <person name="Ohm R.A."/>
            <person name="Martin F."/>
            <person name="Silar P."/>
            <person name="Natvig D.O."/>
            <person name="Lalanne C."/>
            <person name="Gautier V."/>
            <person name="Ament-Velasquez S.L."/>
            <person name="Kruys A."/>
            <person name="Hutchinson M.I."/>
            <person name="Powell A.J."/>
            <person name="Barry K."/>
            <person name="Miller A.N."/>
            <person name="Grigoriev I.V."/>
            <person name="Debuchy R."/>
            <person name="Gladieux P."/>
            <person name="Hiltunen Thoren M."/>
            <person name="Johannesson H."/>
        </authorList>
    </citation>
    <scope>NUCLEOTIDE SEQUENCE</scope>
    <source>
        <strain evidence="1">PSN324</strain>
    </source>
</reference>
<evidence type="ECO:0000313" key="2">
    <source>
        <dbReference type="Proteomes" id="UP001321749"/>
    </source>
</evidence>
<dbReference type="CDD" id="cd07822">
    <property type="entry name" value="SRPBCC_4"/>
    <property type="match status" value="1"/>
</dbReference>
<proteinExistence type="predicted"/>